<accession>A0AAD7E393</accession>
<evidence type="ECO:0000256" key="5">
    <source>
        <dbReference type="ARBA" id="ARBA00022975"/>
    </source>
</evidence>
<evidence type="ECO:0000256" key="4">
    <source>
        <dbReference type="ARBA" id="ARBA00022643"/>
    </source>
</evidence>
<evidence type="ECO:0000259" key="8">
    <source>
        <dbReference type="Pfam" id="PF01180"/>
    </source>
</evidence>
<evidence type="ECO:0000256" key="1">
    <source>
        <dbReference type="ARBA" id="ARBA00001917"/>
    </source>
</evidence>
<dbReference type="EMBL" id="JARJCW010000004">
    <property type="protein sequence ID" value="KAJ7226067.1"/>
    <property type="molecule type" value="Genomic_DNA"/>
</dbReference>
<sequence length="319" mass="33014">MQVGSLTISPPLVNASCAWASDLEQLHALFDCPYTGAVITRTSTLGGFAEDESHTVAFASSSLSSLNSYGYSPHKLSQYIIWIESILSAASTPAKPFIISITASDADTLCSAVAAIQGLRGKASRFAHIGIEFNTSCPNIRGSPPPGYTPHALVPLLRVLADAWAADPSLTLGLKLPPYVHAAQFIEMLDTLRGLCLTDPAEGRARSPLAYIACTNTLGSALLFGEQVSAERTFAVPTSLGGLAGDALHPLALGNVHSFAQLLSTEGPESGLRGIVIVGVGGVTSAEAAARMRRAGAAVVGSATLFGKEGIHAFKILSG</sequence>
<dbReference type="InterPro" id="IPR013785">
    <property type="entry name" value="Aldolase_TIM"/>
</dbReference>
<name>A0AAD7E393_9AGAR</name>
<feature type="domain" description="Dihydroorotate dehydrogenase catalytic" evidence="8">
    <location>
        <begin position="10"/>
        <end position="315"/>
    </location>
</feature>
<keyword evidence="3" id="KW-0285">Flavoprotein</keyword>
<dbReference type="Gene3D" id="2.30.26.10">
    <property type="entry name" value="Dihydroorotate Dehydrogenase A, chain A, domain 2"/>
    <property type="match status" value="1"/>
</dbReference>
<dbReference type="GO" id="GO:0006222">
    <property type="term" value="P:UMP biosynthetic process"/>
    <property type="evidence" value="ECO:0007669"/>
    <property type="project" value="InterPro"/>
</dbReference>
<gene>
    <name evidence="9" type="ORF">GGX14DRAFT_490540</name>
</gene>
<feature type="non-terminal residue" evidence="9">
    <location>
        <position position="319"/>
    </location>
</feature>
<protein>
    <recommendedName>
        <fullName evidence="7">Dihydroorotate oxidase</fullName>
    </recommendedName>
</protein>
<dbReference type="PIRSF" id="PIRSF000164">
    <property type="entry name" value="DHO_oxidase"/>
    <property type="match status" value="1"/>
</dbReference>
<comment type="caution">
    <text evidence="9">The sequence shown here is derived from an EMBL/GenBank/DDBJ whole genome shotgun (WGS) entry which is preliminary data.</text>
</comment>
<evidence type="ECO:0000256" key="6">
    <source>
        <dbReference type="ARBA" id="ARBA00023002"/>
    </source>
</evidence>
<dbReference type="Proteomes" id="UP001219525">
    <property type="component" value="Unassembled WGS sequence"/>
</dbReference>
<evidence type="ECO:0000256" key="2">
    <source>
        <dbReference type="ARBA" id="ARBA00004725"/>
    </source>
</evidence>
<dbReference type="InterPro" id="IPR005720">
    <property type="entry name" value="Dihydroorotate_DH_cat"/>
</dbReference>
<keyword evidence="6" id="KW-0560">Oxidoreductase</keyword>
<keyword evidence="10" id="KW-1185">Reference proteome</keyword>
<evidence type="ECO:0000313" key="10">
    <source>
        <dbReference type="Proteomes" id="UP001219525"/>
    </source>
</evidence>
<proteinExistence type="predicted"/>
<evidence type="ECO:0000256" key="3">
    <source>
        <dbReference type="ARBA" id="ARBA00022630"/>
    </source>
</evidence>
<keyword evidence="5" id="KW-0665">Pyrimidine biosynthesis</keyword>
<dbReference type="PANTHER" id="PTHR48109">
    <property type="entry name" value="DIHYDROOROTATE DEHYDROGENASE (QUINONE), MITOCHONDRIAL-RELATED"/>
    <property type="match status" value="1"/>
</dbReference>
<dbReference type="InterPro" id="IPR012135">
    <property type="entry name" value="Dihydroorotate_DH_1_2"/>
</dbReference>
<dbReference type="AlphaFoldDB" id="A0AAD7E393"/>
<evidence type="ECO:0000256" key="7">
    <source>
        <dbReference type="ARBA" id="ARBA00031623"/>
    </source>
</evidence>
<comment type="cofactor">
    <cofactor evidence="1">
        <name>FMN</name>
        <dbReference type="ChEBI" id="CHEBI:58210"/>
    </cofactor>
</comment>
<comment type="pathway">
    <text evidence="2">Pyrimidine metabolism; UMP biosynthesis via de novo pathway.</text>
</comment>
<dbReference type="InterPro" id="IPR050074">
    <property type="entry name" value="DHO_dehydrogenase"/>
</dbReference>
<organism evidence="9 10">
    <name type="scientific">Mycena pura</name>
    <dbReference type="NCBI Taxonomy" id="153505"/>
    <lineage>
        <taxon>Eukaryota</taxon>
        <taxon>Fungi</taxon>
        <taxon>Dikarya</taxon>
        <taxon>Basidiomycota</taxon>
        <taxon>Agaricomycotina</taxon>
        <taxon>Agaricomycetes</taxon>
        <taxon>Agaricomycetidae</taxon>
        <taxon>Agaricales</taxon>
        <taxon>Marasmiineae</taxon>
        <taxon>Mycenaceae</taxon>
        <taxon>Mycena</taxon>
    </lineage>
</organism>
<dbReference type="GO" id="GO:0006207">
    <property type="term" value="P:'de novo' pyrimidine nucleobase biosynthetic process"/>
    <property type="evidence" value="ECO:0007669"/>
    <property type="project" value="TreeGrafter"/>
</dbReference>
<dbReference type="GO" id="GO:0005737">
    <property type="term" value="C:cytoplasm"/>
    <property type="evidence" value="ECO:0007669"/>
    <property type="project" value="InterPro"/>
</dbReference>
<dbReference type="InterPro" id="IPR023359">
    <property type="entry name" value="Dihydro_DH_chainA_dom2"/>
</dbReference>
<reference evidence="9" key="1">
    <citation type="submission" date="2023-03" db="EMBL/GenBank/DDBJ databases">
        <title>Massive genome expansion in bonnet fungi (Mycena s.s.) driven by repeated elements and novel gene families across ecological guilds.</title>
        <authorList>
            <consortium name="Lawrence Berkeley National Laboratory"/>
            <person name="Harder C.B."/>
            <person name="Miyauchi S."/>
            <person name="Viragh M."/>
            <person name="Kuo A."/>
            <person name="Thoen E."/>
            <person name="Andreopoulos B."/>
            <person name="Lu D."/>
            <person name="Skrede I."/>
            <person name="Drula E."/>
            <person name="Henrissat B."/>
            <person name="Morin E."/>
            <person name="Kohler A."/>
            <person name="Barry K."/>
            <person name="LaButti K."/>
            <person name="Morin E."/>
            <person name="Salamov A."/>
            <person name="Lipzen A."/>
            <person name="Mereny Z."/>
            <person name="Hegedus B."/>
            <person name="Baldrian P."/>
            <person name="Stursova M."/>
            <person name="Weitz H."/>
            <person name="Taylor A."/>
            <person name="Grigoriev I.V."/>
            <person name="Nagy L.G."/>
            <person name="Martin F."/>
            <person name="Kauserud H."/>
        </authorList>
    </citation>
    <scope>NUCLEOTIDE SEQUENCE</scope>
    <source>
        <strain evidence="9">9144</strain>
    </source>
</reference>
<dbReference type="PANTHER" id="PTHR48109:SF1">
    <property type="entry name" value="DIHYDROOROTATE DEHYDROGENASE (FUMARATE)"/>
    <property type="match status" value="1"/>
</dbReference>
<evidence type="ECO:0000313" key="9">
    <source>
        <dbReference type="EMBL" id="KAJ7226067.1"/>
    </source>
</evidence>
<dbReference type="Gene3D" id="3.20.20.70">
    <property type="entry name" value="Aldolase class I"/>
    <property type="match status" value="1"/>
</dbReference>
<dbReference type="Pfam" id="PF01180">
    <property type="entry name" value="DHO_dh"/>
    <property type="match status" value="1"/>
</dbReference>
<dbReference type="SUPFAM" id="SSF51395">
    <property type="entry name" value="FMN-linked oxidoreductases"/>
    <property type="match status" value="1"/>
</dbReference>
<keyword evidence="4" id="KW-0288">FMN</keyword>
<dbReference type="GO" id="GO:0004152">
    <property type="term" value="F:dihydroorotate dehydrogenase activity"/>
    <property type="evidence" value="ECO:0007669"/>
    <property type="project" value="InterPro"/>
</dbReference>